<accession>A0ABS1VX62</accession>
<keyword evidence="2" id="KW-1185">Reference proteome</keyword>
<sequence>MPSTAGAGLPAGVTLKPSALGGYAVHWKGEFVGWIHRNGPDRWNAYRRAEPPRPGEFLGAFAQDDAVERIARKAGWAGPACDRRRSAPG</sequence>
<proteinExistence type="predicted"/>
<name>A0ABS1VX62_9ACTN</name>
<dbReference type="EMBL" id="JAENHO010000010">
    <property type="protein sequence ID" value="MBL7259076.1"/>
    <property type="molecule type" value="Genomic_DNA"/>
</dbReference>
<reference evidence="1 2" key="1">
    <citation type="submission" date="2021-01" db="EMBL/GenBank/DDBJ databases">
        <title>Actinoplanes sp. nov. LDG1-01 isolated from lichen.</title>
        <authorList>
            <person name="Saeng-In P."/>
            <person name="Phongsopitanun W."/>
            <person name="Kanchanasin P."/>
            <person name="Yuki M."/>
            <person name="Kudo T."/>
            <person name="Ohkuma M."/>
            <person name="Tanasupawat S."/>
        </authorList>
    </citation>
    <scope>NUCLEOTIDE SEQUENCE [LARGE SCALE GENOMIC DNA]</scope>
    <source>
        <strain evidence="1 2">LDG1-01</strain>
    </source>
</reference>
<evidence type="ECO:0000313" key="2">
    <source>
        <dbReference type="Proteomes" id="UP000598996"/>
    </source>
</evidence>
<dbReference type="RefSeq" id="WP_202995723.1">
    <property type="nucleotide sequence ID" value="NZ_JAENHO010000010.1"/>
</dbReference>
<dbReference type="Proteomes" id="UP000598996">
    <property type="component" value="Unassembled WGS sequence"/>
</dbReference>
<evidence type="ECO:0000313" key="1">
    <source>
        <dbReference type="EMBL" id="MBL7259076.1"/>
    </source>
</evidence>
<protein>
    <submittedName>
        <fullName evidence="1">Uncharacterized protein</fullName>
    </submittedName>
</protein>
<organism evidence="1 2">
    <name type="scientific">Paractinoplanes lichenicola</name>
    <dbReference type="NCBI Taxonomy" id="2802976"/>
    <lineage>
        <taxon>Bacteria</taxon>
        <taxon>Bacillati</taxon>
        <taxon>Actinomycetota</taxon>
        <taxon>Actinomycetes</taxon>
        <taxon>Micromonosporales</taxon>
        <taxon>Micromonosporaceae</taxon>
        <taxon>Paractinoplanes</taxon>
    </lineage>
</organism>
<gene>
    <name evidence="1" type="ORF">JKJ07_32655</name>
</gene>
<comment type="caution">
    <text evidence="1">The sequence shown here is derived from an EMBL/GenBank/DDBJ whole genome shotgun (WGS) entry which is preliminary data.</text>
</comment>